<keyword evidence="2" id="KW-0804">Transcription</keyword>
<dbReference type="GO" id="GO:0003677">
    <property type="term" value="F:DNA binding"/>
    <property type="evidence" value="ECO:0007669"/>
    <property type="project" value="UniProtKB-KW"/>
</dbReference>
<dbReference type="OrthoDB" id="9783788at2"/>
<dbReference type="KEGG" id="sste:SAMEA4384403_0956"/>
<dbReference type="Gene3D" id="1.10.10.10">
    <property type="entry name" value="Winged helix-like DNA-binding domain superfamily/Winged helix DNA-binding domain"/>
    <property type="match status" value="1"/>
</dbReference>
<feature type="domain" description="HTH luxR-type" evidence="3">
    <location>
        <begin position="109"/>
        <end position="153"/>
    </location>
</feature>
<protein>
    <submittedName>
        <fullName evidence="4">Putative DNA-binding protein</fullName>
    </submittedName>
</protein>
<name>A0A239YXU7_9STAP</name>
<keyword evidence="4" id="KW-0238">DNA-binding</keyword>
<dbReference type="InterPro" id="IPR014284">
    <property type="entry name" value="RNA_pol_sigma-70_dom"/>
</dbReference>
<dbReference type="SUPFAM" id="SSF88946">
    <property type="entry name" value="Sigma2 domain of RNA polymerase sigma factors"/>
    <property type="match status" value="1"/>
</dbReference>
<dbReference type="Pfam" id="PF00196">
    <property type="entry name" value="GerE"/>
    <property type="match status" value="1"/>
</dbReference>
<reference evidence="4 5" key="1">
    <citation type="submission" date="2017-06" db="EMBL/GenBank/DDBJ databases">
        <authorList>
            <consortium name="Pathogen Informatics"/>
        </authorList>
    </citation>
    <scope>NUCLEOTIDE SEQUENCE [LARGE SCALE GENOMIC DNA]</scope>
    <source>
        <strain evidence="4 5">NCTC13839</strain>
    </source>
</reference>
<dbReference type="SUPFAM" id="SSF46894">
    <property type="entry name" value="C-terminal effector domain of the bipartite response regulators"/>
    <property type="match status" value="1"/>
</dbReference>
<dbReference type="InterPro" id="IPR000792">
    <property type="entry name" value="Tscrpt_reg_LuxR_C"/>
</dbReference>
<organism evidence="4 5">
    <name type="scientific">Mammaliicoccus stepanovicii</name>
    <dbReference type="NCBI Taxonomy" id="643214"/>
    <lineage>
        <taxon>Bacteria</taxon>
        <taxon>Bacillati</taxon>
        <taxon>Bacillota</taxon>
        <taxon>Bacilli</taxon>
        <taxon>Bacillales</taxon>
        <taxon>Staphylococcaceae</taxon>
        <taxon>Mammaliicoccus</taxon>
    </lineage>
</organism>
<evidence type="ECO:0000256" key="1">
    <source>
        <dbReference type="ARBA" id="ARBA00023015"/>
    </source>
</evidence>
<dbReference type="InterPro" id="IPR016032">
    <property type="entry name" value="Sig_transdc_resp-reg_C-effctor"/>
</dbReference>
<dbReference type="GO" id="GO:0006352">
    <property type="term" value="P:DNA-templated transcription initiation"/>
    <property type="evidence" value="ECO:0007669"/>
    <property type="project" value="InterPro"/>
</dbReference>
<dbReference type="Proteomes" id="UP000242084">
    <property type="component" value="Chromosome 1"/>
</dbReference>
<keyword evidence="1" id="KW-0805">Transcription regulation</keyword>
<dbReference type="RefSeq" id="WP_095087298.1">
    <property type="nucleotide sequence ID" value="NZ_BMDM01000002.1"/>
</dbReference>
<keyword evidence="5" id="KW-1185">Reference proteome</keyword>
<evidence type="ECO:0000313" key="5">
    <source>
        <dbReference type="Proteomes" id="UP000242084"/>
    </source>
</evidence>
<dbReference type="InterPro" id="IPR036388">
    <property type="entry name" value="WH-like_DNA-bd_sf"/>
</dbReference>
<dbReference type="AlphaFoldDB" id="A0A239YXU7"/>
<dbReference type="GO" id="GO:0003700">
    <property type="term" value="F:DNA-binding transcription factor activity"/>
    <property type="evidence" value="ECO:0007669"/>
    <property type="project" value="InterPro"/>
</dbReference>
<evidence type="ECO:0000256" key="2">
    <source>
        <dbReference type="ARBA" id="ARBA00023163"/>
    </source>
</evidence>
<evidence type="ECO:0000259" key="3">
    <source>
        <dbReference type="Pfam" id="PF00196"/>
    </source>
</evidence>
<dbReference type="NCBIfam" id="TIGR02937">
    <property type="entry name" value="sigma70-ECF"/>
    <property type="match status" value="1"/>
</dbReference>
<gene>
    <name evidence="4" type="primary">sigS</name>
    <name evidence="4" type="ORF">SAMEA4384403_00956</name>
</gene>
<proteinExistence type="predicted"/>
<dbReference type="EMBL" id="LT906462">
    <property type="protein sequence ID" value="SNV63580.1"/>
    <property type="molecule type" value="Genomic_DNA"/>
</dbReference>
<evidence type="ECO:0000313" key="4">
    <source>
        <dbReference type="EMBL" id="SNV63580.1"/>
    </source>
</evidence>
<sequence>MKERNFEAYYQKYERMIHYFLHDYNIHYHYDDYFQLMCIKLWELYNSYDCTMSDNEEKYIYIKLKYYLIDLLRKFTKESMRLIPTQEQSILDKSYYDHYKIEMYTLLSILTDNELTWFKLTLQGFSTQEIAIYMNKSNSTIKGYSKHTRIKLKQYFLF</sequence>
<accession>A0A239YXU7</accession>
<dbReference type="InterPro" id="IPR013325">
    <property type="entry name" value="RNA_pol_sigma_r2"/>
</dbReference>